<name>A0A1D8UTI0_9PROT</name>
<dbReference type="EMBL" id="CP014674">
    <property type="protein sequence ID" value="AOX16955.1"/>
    <property type="molecule type" value="Genomic_DNA"/>
</dbReference>
<evidence type="ECO:0000313" key="8">
    <source>
        <dbReference type="Proteomes" id="UP000179145"/>
    </source>
</evidence>
<dbReference type="Pfam" id="PF03180">
    <property type="entry name" value="Lipoprotein_9"/>
    <property type="match status" value="1"/>
</dbReference>
<evidence type="ECO:0000256" key="3">
    <source>
        <dbReference type="ARBA" id="ARBA00023136"/>
    </source>
</evidence>
<dbReference type="AlphaFoldDB" id="A0A1D8UTI0"/>
<gene>
    <name evidence="7" type="ORF">A0U89_07155</name>
</gene>
<dbReference type="PIRSF" id="PIRSF002854">
    <property type="entry name" value="MetQ"/>
    <property type="match status" value="1"/>
</dbReference>
<dbReference type="SUPFAM" id="SSF53850">
    <property type="entry name" value="Periplasmic binding protein-like II"/>
    <property type="match status" value="1"/>
</dbReference>
<dbReference type="OrthoDB" id="9812878at2"/>
<keyword evidence="2" id="KW-0732">Signal</keyword>
<protein>
    <recommendedName>
        <fullName evidence="6">Lipoprotein</fullName>
    </recommendedName>
</protein>
<dbReference type="STRING" id="153496.A0U89_07155"/>
<evidence type="ECO:0000256" key="5">
    <source>
        <dbReference type="ARBA" id="ARBA00023288"/>
    </source>
</evidence>
<proteinExistence type="inferred from homology"/>
<keyword evidence="3" id="KW-0472">Membrane</keyword>
<dbReference type="eggNOG" id="COG1464">
    <property type="taxonomic scope" value="Bacteria"/>
</dbReference>
<evidence type="ECO:0000256" key="6">
    <source>
        <dbReference type="PIRNR" id="PIRNR002854"/>
    </source>
</evidence>
<dbReference type="InterPro" id="IPR004872">
    <property type="entry name" value="Lipoprotein_NlpA"/>
</dbReference>
<keyword evidence="4" id="KW-0564">Palmitate</keyword>
<keyword evidence="5 6" id="KW-0449">Lipoprotein</keyword>
<comment type="similarity">
    <text evidence="6">Belongs to the nlpA lipoprotein family.</text>
</comment>
<evidence type="ECO:0000256" key="2">
    <source>
        <dbReference type="ARBA" id="ARBA00022729"/>
    </source>
</evidence>
<accession>A0A1D8UTI0</accession>
<sequence length="274" mass="29590">MFASSSLSRRSVLALLGGLSTLGVSRAETSATTSKAIRVGIMSGEDEDIWRIVTANAAQNGLMVKVTTFSDYNAPDEALAEHELDANAFQHGPFLQGQSAAHGFHITPVGNTYFSPIGLYSQRWKTVGELPQNATIGVPNDPSNEGRALKLLQSLNVLKVSDSAGLLPTALDITDNPRNITIRELDAGVVGRALPDLDAAIVNTDWARKSGIDIEKQRIGREEIKNNPYVCFIAVNEEDARAAWVATLVNAFHQPNVRKAIIDIYRGANVPAWS</sequence>
<keyword evidence="8" id="KW-1185">Reference proteome</keyword>
<dbReference type="GO" id="GO:0016020">
    <property type="term" value="C:membrane"/>
    <property type="evidence" value="ECO:0007669"/>
    <property type="project" value="UniProtKB-SubCell"/>
</dbReference>
<evidence type="ECO:0000313" key="7">
    <source>
        <dbReference type="EMBL" id="AOX16955.1"/>
    </source>
</evidence>
<evidence type="ECO:0000256" key="1">
    <source>
        <dbReference type="ARBA" id="ARBA00004635"/>
    </source>
</evidence>
<dbReference type="Proteomes" id="UP000179145">
    <property type="component" value="Chromosome"/>
</dbReference>
<dbReference type="CDD" id="cd13598">
    <property type="entry name" value="PBP2_lipoprotein_IlpA_like"/>
    <property type="match status" value="1"/>
</dbReference>
<dbReference type="RefSeq" id="WP_070402655.1">
    <property type="nucleotide sequence ID" value="NZ_BJVW01000003.1"/>
</dbReference>
<evidence type="ECO:0000256" key="4">
    <source>
        <dbReference type="ARBA" id="ARBA00023139"/>
    </source>
</evidence>
<organism evidence="7 8">
    <name type="scientific">Kozakia baliensis</name>
    <dbReference type="NCBI Taxonomy" id="153496"/>
    <lineage>
        <taxon>Bacteria</taxon>
        <taxon>Pseudomonadati</taxon>
        <taxon>Pseudomonadota</taxon>
        <taxon>Alphaproteobacteria</taxon>
        <taxon>Acetobacterales</taxon>
        <taxon>Acetobacteraceae</taxon>
        <taxon>Kozakia</taxon>
    </lineage>
</organism>
<dbReference type="PANTHER" id="PTHR30429">
    <property type="entry name" value="D-METHIONINE-BINDING LIPOPROTEIN METQ"/>
    <property type="match status" value="1"/>
</dbReference>
<dbReference type="Gene3D" id="3.40.190.10">
    <property type="entry name" value="Periplasmic binding protein-like II"/>
    <property type="match status" value="2"/>
</dbReference>
<dbReference type="KEGG" id="kba:A0U89_07155"/>
<dbReference type="PANTHER" id="PTHR30429:SF1">
    <property type="entry name" value="D-METHIONINE-BINDING LIPOPROTEIN METQ-RELATED"/>
    <property type="match status" value="1"/>
</dbReference>
<comment type="subcellular location">
    <subcellularLocation>
        <location evidence="1">Membrane</location>
        <topology evidence="1">Lipid-anchor</topology>
    </subcellularLocation>
</comment>
<reference evidence="7 8" key="1">
    <citation type="journal article" date="2016" name="Microb. Cell Fact.">
        <title>Dissection of exopolysaccharide biosynthesis in Kozakia baliensis.</title>
        <authorList>
            <person name="Brandt J.U."/>
            <person name="Jakob F."/>
            <person name="Behr J."/>
            <person name="Geissler A.J."/>
            <person name="Vogel R.F."/>
        </authorList>
    </citation>
    <scope>NUCLEOTIDE SEQUENCE [LARGE SCALE GENOMIC DNA]</scope>
    <source>
        <strain evidence="7 8">DSM 14400</strain>
    </source>
</reference>